<dbReference type="PANTHER" id="PTHR36762">
    <property type="entry name" value="LIGHT-REGULATED PROTEIN 1, CHLOROPLASTIC"/>
    <property type="match status" value="1"/>
</dbReference>
<name>A0A0D9UVR9_9ORYZ</name>
<evidence type="ECO:0000313" key="1">
    <source>
        <dbReference type="EnsemblPlants" id="LPERR01G00160.1"/>
    </source>
</evidence>
<protein>
    <recommendedName>
        <fullName evidence="3">Light-regulated protein</fullName>
    </recommendedName>
</protein>
<keyword evidence="2" id="KW-1185">Reference proteome</keyword>
<dbReference type="Gramene" id="LPERR01G00160.1">
    <property type="protein sequence ID" value="LPERR01G00160.1"/>
    <property type="gene ID" value="LPERR01G00160"/>
</dbReference>
<dbReference type="eggNOG" id="ENOG502S43X">
    <property type="taxonomic scope" value="Eukaryota"/>
</dbReference>
<dbReference type="GO" id="GO:0009941">
    <property type="term" value="C:chloroplast envelope"/>
    <property type="evidence" value="ECO:0007669"/>
    <property type="project" value="EnsemblPlants"/>
</dbReference>
<dbReference type="Proteomes" id="UP000032180">
    <property type="component" value="Chromosome 1"/>
</dbReference>
<evidence type="ECO:0000313" key="2">
    <source>
        <dbReference type="Proteomes" id="UP000032180"/>
    </source>
</evidence>
<accession>A0A0D9UVR9</accession>
<dbReference type="GO" id="GO:0009570">
    <property type="term" value="C:chloroplast stroma"/>
    <property type="evidence" value="ECO:0007669"/>
    <property type="project" value="EnsemblPlants"/>
</dbReference>
<sequence>MRRNKTSIKLSKKKKKKKMQAAASSVVGFSAVLPAAVKGRSLQIQPPRRRVAGTRALTVRVRAVAVEAAEVDYSSNISVFPMEACDLIGGETCNVQMYPEAKLSSSAAVAASRAAAEEVDREYLSYDEPRTVFPEEACDDLGGEFCEAPYQAGVSST</sequence>
<reference evidence="1" key="3">
    <citation type="submission" date="2015-04" db="UniProtKB">
        <authorList>
            <consortium name="EnsemblPlants"/>
        </authorList>
    </citation>
    <scope>IDENTIFICATION</scope>
</reference>
<reference evidence="2" key="2">
    <citation type="submission" date="2013-12" db="EMBL/GenBank/DDBJ databases">
        <authorList>
            <person name="Yu Y."/>
            <person name="Lee S."/>
            <person name="de Baynast K."/>
            <person name="Wissotski M."/>
            <person name="Liu L."/>
            <person name="Talag J."/>
            <person name="Goicoechea J."/>
            <person name="Angelova A."/>
            <person name="Jetty R."/>
            <person name="Kudrna D."/>
            <person name="Golser W."/>
            <person name="Rivera L."/>
            <person name="Zhang J."/>
            <person name="Wing R."/>
        </authorList>
    </citation>
    <scope>NUCLEOTIDE SEQUENCE</scope>
</reference>
<dbReference type="GO" id="GO:0098807">
    <property type="term" value="C:chloroplast thylakoid membrane protein complex"/>
    <property type="evidence" value="ECO:0007669"/>
    <property type="project" value="EnsemblPlants"/>
</dbReference>
<dbReference type="Pfam" id="PF07207">
    <property type="entry name" value="Lir1"/>
    <property type="match status" value="1"/>
</dbReference>
<evidence type="ECO:0008006" key="3">
    <source>
        <dbReference type="Google" id="ProtNLM"/>
    </source>
</evidence>
<dbReference type="HOGENOM" id="CLU_154099_0_0_1"/>
<dbReference type="PANTHER" id="PTHR36762:SF2">
    <property type="entry name" value="LIGHT-REGULATED PROTEIN 1, CHLOROPLASTIC"/>
    <property type="match status" value="1"/>
</dbReference>
<dbReference type="InterPro" id="IPR009856">
    <property type="entry name" value="Lir1"/>
</dbReference>
<dbReference type="GO" id="GO:0071482">
    <property type="term" value="P:cellular response to light stimulus"/>
    <property type="evidence" value="ECO:0007669"/>
    <property type="project" value="EnsemblPlants"/>
</dbReference>
<dbReference type="GO" id="GO:0007623">
    <property type="term" value="P:circadian rhythm"/>
    <property type="evidence" value="ECO:0007669"/>
    <property type="project" value="EnsemblPlants"/>
</dbReference>
<organism evidence="1 2">
    <name type="scientific">Leersia perrieri</name>
    <dbReference type="NCBI Taxonomy" id="77586"/>
    <lineage>
        <taxon>Eukaryota</taxon>
        <taxon>Viridiplantae</taxon>
        <taxon>Streptophyta</taxon>
        <taxon>Embryophyta</taxon>
        <taxon>Tracheophyta</taxon>
        <taxon>Spermatophyta</taxon>
        <taxon>Magnoliopsida</taxon>
        <taxon>Liliopsida</taxon>
        <taxon>Poales</taxon>
        <taxon>Poaceae</taxon>
        <taxon>BOP clade</taxon>
        <taxon>Oryzoideae</taxon>
        <taxon>Oryzeae</taxon>
        <taxon>Oryzinae</taxon>
        <taxon>Leersia</taxon>
    </lineage>
</organism>
<dbReference type="EnsemblPlants" id="LPERR01G00160.1">
    <property type="protein sequence ID" value="LPERR01G00160.1"/>
    <property type="gene ID" value="LPERR01G00160"/>
</dbReference>
<dbReference type="AlphaFoldDB" id="A0A0D9UVR9"/>
<reference evidence="1 2" key="1">
    <citation type="submission" date="2012-08" db="EMBL/GenBank/DDBJ databases">
        <title>Oryza genome evolution.</title>
        <authorList>
            <person name="Wing R.A."/>
        </authorList>
    </citation>
    <scope>NUCLEOTIDE SEQUENCE</scope>
</reference>
<proteinExistence type="predicted"/>
<dbReference type="STRING" id="77586.A0A0D9UVR9"/>